<comment type="caution">
    <text evidence="2">The sequence shown here is derived from an EMBL/GenBank/DDBJ whole genome shotgun (WGS) entry which is preliminary data.</text>
</comment>
<gene>
    <name evidence="2" type="ORF">BKA67DRAFT_586645</name>
</gene>
<accession>A0A9P8RFL7</accession>
<dbReference type="AlphaFoldDB" id="A0A9P8RFL7"/>
<organism evidence="2 3">
    <name type="scientific">Truncatella angustata</name>
    <dbReference type="NCBI Taxonomy" id="152316"/>
    <lineage>
        <taxon>Eukaryota</taxon>
        <taxon>Fungi</taxon>
        <taxon>Dikarya</taxon>
        <taxon>Ascomycota</taxon>
        <taxon>Pezizomycotina</taxon>
        <taxon>Sordariomycetes</taxon>
        <taxon>Xylariomycetidae</taxon>
        <taxon>Amphisphaeriales</taxon>
        <taxon>Sporocadaceae</taxon>
        <taxon>Truncatella</taxon>
    </lineage>
</organism>
<proteinExistence type="predicted"/>
<dbReference type="RefSeq" id="XP_045951496.1">
    <property type="nucleotide sequence ID" value="XM_046104268.1"/>
</dbReference>
<name>A0A9P8RFL7_9PEZI</name>
<protein>
    <submittedName>
        <fullName evidence="2">Uncharacterized protein</fullName>
    </submittedName>
</protein>
<feature type="region of interest" description="Disordered" evidence="1">
    <location>
        <begin position="320"/>
        <end position="354"/>
    </location>
</feature>
<dbReference type="Proteomes" id="UP000758603">
    <property type="component" value="Unassembled WGS sequence"/>
</dbReference>
<evidence type="ECO:0000313" key="3">
    <source>
        <dbReference type="Proteomes" id="UP000758603"/>
    </source>
</evidence>
<evidence type="ECO:0000256" key="1">
    <source>
        <dbReference type="SAM" id="MobiDB-lite"/>
    </source>
</evidence>
<dbReference type="EMBL" id="JAGPXC010000012">
    <property type="protein sequence ID" value="KAH6644982.1"/>
    <property type="molecule type" value="Genomic_DNA"/>
</dbReference>
<dbReference type="OrthoDB" id="4751436at2759"/>
<feature type="compositionally biased region" description="Basic and acidic residues" evidence="1">
    <location>
        <begin position="344"/>
        <end position="354"/>
    </location>
</feature>
<keyword evidence="3" id="KW-1185">Reference proteome</keyword>
<evidence type="ECO:0000313" key="2">
    <source>
        <dbReference type="EMBL" id="KAH6644982.1"/>
    </source>
</evidence>
<feature type="compositionally biased region" description="Low complexity" evidence="1">
    <location>
        <begin position="129"/>
        <end position="138"/>
    </location>
</feature>
<reference evidence="2" key="1">
    <citation type="journal article" date="2021" name="Nat. Commun.">
        <title>Genetic determinants of endophytism in the Arabidopsis root mycobiome.</title>
        <authorList>
            <person name="Mesny F."/>
            <person name="Miyauchi S."/>
            <person name="Thiergart T."/>
            <person name="Pickel B."/>
            <person name="Atanasova L."/>
            <person name="Karlsson M."/>
            <person name="Huettel B."/>
            <person name="Barry K.W."/>
            <person name="Haridas S."/>
            <person name="Chen C."/>
            <person name="Bauer D."/>
            <person name="Andreopoulos W."/>
            <person name="Pangilinan J."/>
            <person name="LaButti K."/>
            <person name="Riley R."/>
            <person name="Lipzen A."/>
            <person name="Clum A."/>
            <person name="Drula E."/>
            <person name="Henrissat B."/>
            <person name="Kohler A."/>
            <person name="Grigoriev I.V."/>
            <person name="Martin F.M."/>
            <person name="Hacquard S."/>
        </authorList>
    </citation>
    <scope>NUCLEOTIDE SEQUENCE</scope>
    <source>
        <strain evidence="2">MPI-SDFR-AT-0073</strain>
    </source>
</reference>
<feature type="region of interest" description="Disordered" evidence="1">
    <location>
        <begin position="1"/>
        <end position="28"/>
    </location>
</feature>
<dbReference type="GeneID" id="70133159"/>
<feature type="region of interest" description="Disordered" evidence="1">
    <location>
        <begin position="107"/>
        <end position="144"/>
    </location>
</feature>
<feature type="compositionally biased region" description="Polar residues" evidence="1">
    <location>
        <begin position="1"/>
        <end position="27"/>
    </location>
</feature>
<sequence>MRNMPEVSTHSSSSGHDPVPSITQNNPRHLGDPYGGLAVIAKTQGIVVSPISEWDLAQKRAWPPPLYQAYCEKHFLQECLVYYSLEAEKLEKEEARLARLVAGFGRTHGNMNASAPRPTRVQPRRGAKEAAASKVAPAQTEPKELRQSRARIESFIRVRQLHLSWSEFCARLQVEITQVASTLYARQQKKHRQETTKSKGEATRTRKDILHKLGNLERTFTHEKCPFENGVSVECRYCQCRPEGVREMEASGTRVAPVAPMHFIEEKDIEKEQVVEFGGLVFAVDLCGDEAKIILLDVPVLEPACSGSSLSRVVPESQSECASDNLERPSPAVKSRDILIGTETKPKPERRKLI</sequence>